<dbReference type="InterPro" id="IPR008886">
    <property type="entry name" value="UPF0227/Esterase_YqiA"/>
</dbReference>
<evidence type="ECO:0000313" key="2">
    <source>
        <dbReference type="Proteomes" id="UP000006251"/>
    </source>
</evidence>
<dbReference type="Pfam" id="PF05728">
    <property type="entry name" value="UPF0227"/>
    <property type="match status" value="1"/>
</dbReference>
<dbReference type="STRING" id="1121922.GCA_000428905_00105"/>
<dbReference type="OrthoDB" id="9814831at2"/>
<protein>
    <submittedName>
        <fullName evidence="1">Esterase yqiA</fullName>
    </submittedName>
</protein>
<dbReference type="ESTHER" id="9alte-k7a3c8">
    <property type="family name" value="abh_upf00227"/>
</dbReference>
<name>K7A3C8_9ALTE</name>
<dbReference type="RefSeq" id="WP_006013685.1">
    <property type="nucleotide sequence ID" value="NZ_BAEQ01000052.1"/>
</dbReference>
<sequence>MDHIIYLHGFLSSPKSEKAQLVSKYVTHNHPNIKLHIPRLPGCPAKAVEIIERLICTIFNNESLNQDTPINELRFIGSSMGGFLSTYCVETYGGKAVLVNPAVEPFNLLTEYFGEHLNPHTGEVFSIDQNSVSQLLQLHKVIKKNTPNYLVYLQKEDETLDYRLAEIKYGTDCCIIEAGGNHSFVGLENHLSEIIGFLSQ</sequence>
<dbReference type="PANTHER" id="PTHR35602:SF3">
    <property type="entry name" value="ESTERASE YQIA"/>
    <property type="match status" value="1"/>
</dbReference>
<reference evidence="2" key="1">
    <citation type="journal article" date="2014" name="Environ. Microbiol.">
        <title>Comparative genomics of the marine bacterial genus Glaciecola reveals the high degree of genomic diversity and genomic characteristic for cold adaptation.</title>
        <authorList>
            <person name="Qin Q.L."/>
            <person name="Xie B.B."/>
            <person name="Yu Y."/>
            <person name="Shu Y.L."/>
            <person name="Rong J.C."/>
            <person name="Zhang Y.J."/>
            <person name="Zhao D.L."/>
            <person name="Chen X.L."/>
            <person name="Zhang X.Y."/>
            <person name="Chen B."/>
            <person name="Zhou B.C."/>
            <person name="Zhang Y.Z."/>
        </authorList>
    </citation>
    <scope>NUCLEOTIDE SEQUENCE [LARGE SCALE GENOMIC DNA]</scope>
    <source>
        <strain evidence="2">ACAM 615</strain>
    </source>
</reference>
<dbReference type="PANTHER" id="PTHR35602">
    <property type="entry name" value="ESTERASE YQIA-RELATED"/>
    <property type="match status" value="1"/>
</dbReference>
<dbReference type="AlphaFoldDB" id="K7A3C8"/>
<dbReference type="SUPFAM" id="SSF53474">
    <property type="entry name" value="alpha/beta-Hydrolases"/>
    <property type="match status" value="1"/>
</dbReference>
<dbReference type="InterPro" id="IPR029058">
    <property type="entry name" value="AB_hydrolase_fold"/>
</dbReference>
<accession>K7A3C8</accession>
<comment type="caution">
    <text evidence="1">The sequence shown here is derived from an EMBL/GenBank/DDBJ whole genome shotgun (WGS) entry which is preliminary data.</text>
</comment>
<dbReference type="EMBL" id="BAEQ01000052">
    <property type="protein sequence ID" value="GAC30005.1"/>
    <property type="molecule type" value="Genomic_DNA"/>
</dbReference>
<keyword evidence="2" id="KW-1185">Reference proteome</keyword>
<gene>
    <name evidence="1" type="primary">yqiA</name>
    <name evidence="1" type="ORF">GPAL_3154</name>
</gene>
<dbReference type="Gene3D" id="3.40.50.1820">
    <property type="entry name" value="alpha/beta hydrolase"/>
    <property type="match status" value="1"/>
</dbReference>
<organism evidence="1 2">
    <name type="scientific">Brumicola pallidula DSM 14239 = ACAM 615</name>
    <dbReference type="NCBI Taxonomy" id="1121922"/>
    <lineage>
        <taxon>Bacteria</taxon>
        <taxon>Pseudomonadati</taxon>
        <taxon>Pseudomonadota</taxon>
        <taxon>Gammaproteobacteria</taxon>
        <taxon>Alteromonadales</taxon>
        <taxon>Alteromonadaceae</taxon>
        <taxon>Brumicola</taxon>
    </lineage>
</organism>
<evidence type="ECO:0000313" key="1">
    <source>
        <dbReference type="EMBL" id="GAC30005.1"/>
    </source>
</evidence>
<dbReference type="Proteomes" id="UP000006251">
    <property type="component" value="Unassembled WGS sequence"/>
</dbReference>
<proteinExistence type="predicted"/>